<evidence type="ECO:0000256" key="15">
    <source>
        <dbReference type="ARBA" id="ARBA00023201"/>
    </source>
</evidence>
<feature type="modified residue" description="FMN phosphoryl threonine" evidence="16">
    <location>
        <position position="229"/>
    </location>
</feature>
<evidence type="ECO:0000256" key="3">
    <source>
        <dbReference type="ARBA" id="ARBA00022519"/>
    </source>
</evidence>
<dbReference type="HAMAP" id="MF_00427">
    <property type="entry name" value="NqrC"/>
    <property type="match status" value="1"/>
</dbReference>
<keyword evidence="7 16" id="KW-0812">Transmembrane</keyword>
<evidence type="ECO:0000313" key="20">
    <source>
        <dbReference type="Proteomes" id="UP000000248"/>
    </source>
</evidence>
<proteinExistence type="inferred from homology"/>
<comment type="subunit">
    <text evidence="16 17">Composed of six subunits; NqrA, NqrB, NqrC, NqrD, NqrE and NqrF.</text>
</comment>
<dbReference type="PIRSF" id="PIRSF009437">
    <property type="entry name" value="NQR-1_subunit_C"/>
    <property type="match status" value="1"/>
</dbReference>
<dbReference type="GO" id="GO:0016655">
    <property type="term" value="F:oxidoreductase activity, acting on NAD(P)H, quinone or similar compound as acceptor"/>
    <property type="evidence" value="ECO:0007669"/>
    <property type="project" value="UniProtKB-UniRule"/>
</dbReference>
<keyword evidence="13 16" id="KW-0830">Ubiquinone</keyword>
<dbReference type="NCBIfam" id="NF003749">
    <property type="entry name" value="PRK05346.1-5"/>
    <property type="match status" value="1"/>
</dbReference>
<dbReference type="AlphaFoldDB" id="A5EUU6"/>
<keyword evidence="5 16" id="KW-0285">Flavoprotein</keyword>
<evidence type="ECO:0000256" key="8">
    <source>
        <dbReference type="ARBA" id="ARBA00022967"/>
    </source>
</evidence>
<accession>A5EUU6</accession>
<sequence length="282" mass="31193">MSNEKKSSAIAVLKFAAIVCLICSLLVSTAAVSLRSFQERNAENEMKINVLRAAGLASVEEKLSDSELAEKFKQVIPVVVHLQSGELVTDKNPLTYDMYAAARSEQDGEELQDDPASIKRIAKNGLVYVILKEDKVSQLILPVQGYGLWSTMYGFTALSLEKQPIEINGLTFYKHAETPGLGGRIVEVDWLKKWQGVEPYGQTWQPHVDLVKKRDAHHKNQVDAIAGATLTSNGVEYMMNFWLGTQAYQKFIEKVVSGDITAEQLRTAAKTATASKTEKANE</sequence>
<evidence type="ECO:0000256" key="9">
    <source>
        <dbReference type="ARBA" id="ARBA00022989"/>
    </source>
</evidence>
<evidence type="ECO:0000256" key="13">
    <source>
        <dbReference type="ARBA" id="ARBA00023075"/>
    </source>
</evidence>
<dbReference type="InterPro" id="IPR010204">
    <property type="entry name" value="NqrC"/>
</dbReference>
<dbReference type="STRING" id="246195.DNO_0809"/>
<evidence type="ECO:0000256" key="14">
    <source>
        <dbReference type="ARBA" id="ARBA00023136"/>
    </source>
</evidence>
<keyword evidence="14 16" id="KW-0472">Membrane</keyword>
<dbReference type="SMART" id="SM00900">
    <property type="entry name" value="FMN_bind"/>
    <property type="match status" value="1"/>
</dbReference>
<dbReference type="RefSeq" id="WP_012031133.1">
    <property type="nucleotide sequence ID" value="NC_009446.1"/>
</dbReference>
<evidence type="ECO:0000256" key="4">
    <source>
        <dbReference type="ARBA" id="ARBA00022553"/>
    </source>
</evidence>
<evidence type="ECO:0000256" key="2">
    <source>
        <dbReference type="ARBA" id="ARBA00022475"/>
    </source>
</evidence>
<comment type="similarity">
    <text evidence="16 17">Belongs to the NqrC family.</text>
</comment>
<evidence type="ECO:0000259" key="18">
    <source>
        <dbReference type="SMART" id="SM00900"/>
    </source>
</evidence>
<keyword evidence="4 16" id="KW-0597">Phosphoprotein</keyword>
<feature type="domain" description="FMN-binding" evidence="18">
    <location>
        <begin position="147"/>
        <end position="246"/>
    </location>
</feature>
<keyword evidence="9 16" id="KW-1133">Transmembrane helix</keyword>
<dbReference type="PANTHER" id="PTHR37838">
    <property type="entry name" value="NA(+)-TRANSLOCATING NADH-QUINONE REDUCTASE SUBUNIT C"/>
    <property type="match status" value="1"/>
</dbReference>
<dbReference type="GO" id="GO:0010181">
    <property type="term" value="F:FMN binding"/>
    <property type="evidence" value="ECO:0007669"/>
    <property type="project" value="UniProtKB-UniRule"/>
</dbReference>
<name>A5EUU6_DICNV</name>
<gene>
    <name evidence="16 19" type="primary">nqrC</name>
    <name evidence="19" type="ordered locus">DNO_0809</name>
</gene>
<dbReference type="KEGG" id="dno:DNO_0809"/>
<evidence type="ECO:0000256" key="5">
    <source>
        <dbReference type="ARBA" id="ARBA00022630"/>
    </source>
</evidence>
<dbReference type="EC" id="7.2.1.1" evidence="16 17"/>
<keyword evidence="15 16" id="KW-0739">Sodium transport</keyword>
<comment type="function">
    <text evidence="16">NQR complex catalyzes the reduction of ubiquinone-1 to ubiquinol by two successive reactions, coupled with the transport of Na(+) ions from the cytoplasm to the periplasm. NqrA to NqrE are probably involved in the second step, the conversion of ubisemiquinone to ubiquinol.</text>
</comment>
<keyword evidence="8 16" id="KW-1278">Translocase</keyword>
<dbReference type="Proteomes" id="UP000000248">
    <property type="component" value="Chromosome"/>
</dbReference>
<keyword evidence="1 16" id="KW-0813">Transport</keyword>
<keyword evidence="2 16" id="KW-1003">Cell membrane</keyword>
<dbReference type="GO" id="GO:0006814">
    <property type="term" value="P:sodium ion transport"/>
    <property type="evidence" value="ECO:0007669"/>
    <property type="project" value="UniProtKB-UniRule"/>
</dbReference>
<evidence type="ECO:0000256" key="16">
    <source>
        <dbReference type="HAMAP-Rule" id="MF_00427"/>
    </source>
</evidence>
<keyword evidence="11 16" id="KW-0915">Sodium</keyword>
<dbReference type="NCBIfam" id="TIGR01938">
    <property type="entry name" value="nqrC"/>
    <property type="match status" value="1"/>
</dbReference>
<evidence type="ECO:0000313" key="19">
    <source>
        <dbReference type="EMBL" id="ABQ13260.1"/>
    </source>
</evidence>
<dbReference type="PANTHER" id="PTHR37838:SF1">
    <property type="entry name" value="NA(+)-TRANSLOCATING NADH-QUINONE REDUCTASE SUBUNIT C"/>
    <property type="match status" value="1"/>
</dbReference>
<keyword evidence="12 16" id="KW-0406">Ion transport</keyword>
<dbReference type="eggNOG" id="COG2869">
    <property type="taxonomic scope" value="Bacteria"/>
</dbReference>
<evidence type="ECO:0000256" key="12">
    <source>
        <dbReference type="ARBA" id="ARBA00023065"/>
    </source>
</evidence>
<keyword evidence="6 16" id="KW-0288">FMN</keyword>
<dbReference type="OrthoDB" id="9786835at2"/>
<dbReference type="HOGENOM" id="CLU_077882_0_1_6"/>
<evidence type="ECO:0000256" key="10">
    <source>
        <dbReference type="ARBA" id="ARBA00023027"/>
    </source>
</evidence>
<evidence type="ECO:0000256" key="11">
    <source>
        <dbReference type="ARBA" id="ARBA00023053"/>
    </source>
</evidence>
<keyword evidence="10 16" id="KW-0520">NAD</keyword>
<evidence type="ECO:0000256" key="1">
    <source>
        <dbReference type="ARBA" id="ARBA00022448"/>
    </source>
</evidence>
<reference evidence="19 20" key="1">
    <citation type="journal article" date="2007" name="Nat. Biotechnol.">
        <title>Genome sequence and identification of candidate vaccine antigens from the animal pathogen Dichelobacter nodosus.</title>
        <authorList>
            <person name="Myers G.S."/>
            <person name="Parker D."/>
            <person name="Al-Hasani K."/>
            <person name="Kennan R.M."/>
            <person name="Seemann T."/>
            <person name="Ren Q."/>
            <person name="Badger J.H."/>
            <person name="Selengut J.D."/>
            <person name="Deboy R.T."/>
            <person name="Tettelin H."/>
            <person name="Boyce J.D."/>
            <person name="McCarl V.P."/>
            <person name="Han X."/>
            <person name="Nelson W.C."/>
            <person name="Madupu R."/>
            <person name="Mohamoud Y."/>
            <person name="Holley T."/>
            <person name="Fedorova N."/>
            <person name="Khouri H."/>
            <person name="Bottomley S.P."/>
            <person name="Whittington R.J."/>
            <person name="Adler B."/>
            <person name="Songer J.G."/>
            <person name="Rood J.I."/>
            <person name="Paulsen I.T."/>
        </authorList>
    </citation>
    <scope>NUCLEOTIDE SEQUENCE [LARGE SCALE GENOMIC DNA]</scope>
    <source>
        <strain evidence="19 20">VCS1703A</strain>
    </source>
</reference>
<evidence type="ECO:0000256" key="6">
    <source>
        <dbReference type="ARBA" id="ARBA00022643"/>
    </source>
</evidence>
<comment type="subcellular location">
    <subcellularLocation>
        <location evidence="16">Cell inner membrane</location>
        <topology evidence="16">Single-pass membrane protein</topology>
    </subcellularLocation>
</comment>
<dbReference type="Pfam" id="PF04205">
    <property type="entry name" value="FMN_bind"/>
    <property type="match status" value="1"/>
</dbReference>
<keyword evidence="19" id="KW-0560">Oxidoreductase</keyword>
<evidence type="ECO:0000256" key="17">
    <source>
        <dbReference type="PIRNR" id="PIRNR009437"/>
    </source>
</evidence>
<dbReference type="GO" id="GO:0005886">
    <property type="term" value="C:plasma membrane"/>
    <property type="evidence" value="ECO:0007669"/>
    <property type="project" value="UniProtKB-SubCell"/>
</dbReference>
<dbReference type="InterPro" id="IPR007329">
    <property type="entry name" value="FMN-bd"/>
</dbReference>
<keyword evidence="20" id="KW-1185">Reference proteome</keyword>
<keyword evidence="3 16" id="KW-0997">Cell inner membrane</keyword>
<dbReference type="EMBL" id="CP000513">
    <property type="protein sequence ID" value="ABQ13260.1"/>
    <property type="molecule type" value="Genomic_DNA"/>
</dbReference>
<comment type="cofactor">
    <cofactor evidence="16 17">
        <name>FMN</name>
        <dbReference type="ChEBI" id="CHEBI:58210"/>
    </cofactor>
</comment>
<evidence type="ECO:0000256" key="7">
    <source>
        <dbReference type="ARBA" id="ARBA00022692"/>
    </source>
</evidence>
<comment type="catalytic activity">
    <reaction evidence="16 17">
        <text>a ubiquinone + n Na(+)(in) + NADH + H(+) = a ubiquinol + n Na(+)(out) + NAD(+)</text>
        <dbReference type="Rhea" id="RHEA:47748"/>
        <dbReference type="Rhea" id="RHEA-COMP:9565"/>
        <dbReference type="Rhea" id="RHEA-COMP:9566"/>
        <dbReference type="ChEBI" id="CHEBI:15378"/>
        <dbReference type="ChEBI" id="CHEBI:16389"/>
        <dbReference type="ChEBI" id="CHEBI:17976"/>
        <dbReference type="ChEBI" id="CHEBI:29101"/>
        <dbReference type="ChEBI" id="CHEBI:57540"/>
        <dbReference type="ChEBI" id="CHEBI:57945"/>
        <dbReference type="EC" id="7.2.1.1"/>
    </reaction>
</comment>
<organism evidence="19 20">
    <name type="scientific">Dichelobacter nodosus (strain VCS1703A)</name>
    <dbReference type="NCBI Taxonomy" id="246195"/>
    <lineage>
        <taxon>Bacteria</taxon>
        <taxon>Pseudomonadati</taxon>
        <taxon>Pseudomonadota</taxon>
        <taxon>Gammaproteobacteria</taxon>
        <taxon>Cardiobacteriales</taxon>
        <taxon>Cardiobacteriaceae</taxon>
        <taxon>Dichelobacter</taxon>
    </lineage>
</organism>
<protein>
    <recommendedName>
        <fullName evidence="16 17">Na(+)-translocating NADH-quinone reductase subunit C</fullName>
        <shortName evidence="16 17">Na(+)-NQR subunit C</shortName>
        <shortName evidence="16 17">Na(+)-translocating NQR subunit C</shortName>
        <ecNumber evidence="16 17">7.2.1.1</ecNumber>
    </recommendedName>
    <alternativeName>
        <fullName evidence="16 17">NQR complex subunit C</fullName>
    </alternativeName>
    <alternativeName>
        <fullName evidence="16 17">NQR-1 subunit C</fullName>
    </alternativeName>
</protein>
<comment type="caution">
    <text evidence="16">Lacks conserved residue(s) required for the propagation of feature annotation.</text>
</comment>